<evidence type="ECO:0000313" key="9">
    <source>
        <dbReference type="EMBL" id="THG90167.1"/>
    </source>
</evidence>
<keyword evidence="4 6" id="KW-0732">Signal</keyword>
<dbReference type="Proteomes" id="UP000002754">
    <property type="component" value="Unassembled WGS sequence"/>
</dbReference>
<sequence length="313" mass="35563">MNKIFMRITIVFLFLLLVSACGQTDSQENSSEEESDSSAEASVETITYESENGPIEVPANPERVIVLAFAGNVMALDVPLVGVDSWTKTNPQFAERLENIEEVSDENLEKIIELEPDLIIAYSTAKNLNQLEQIAPVVTYTYDAVDYLTQHIEIGKLLNKEEEATEWVNDFKARSQEAGDEIRAYIGEDATVSVIENFDKQLYVFGDNWGRGTEILYQEMKLEMPEKVKEMALADGYYALSVEVLDEYAGDYLVISKSEETEGSFQDTETYKNIDAVKNDRVFQVDASEFYFNDPLTLEYQLDFFMKSFLESE</sequence>
<dbReference type="Gene3D" id="3.40.50.1980">
    <property type="entry name" value="Nitrogenase molybdenum iron protein domain"/>
    <property type="match status" value="2"/>
</dbReference>
<organism evidence="8 10">
    <name type="scientific">Alkalihalobacillus alcalophilus ATCC 27647 = CGMCC 1.3604</name>
    <dbReference type="NCBI Taxonomy" id="1218173"/>
    <lineage>
        <taxon>Bacteria</taxon>
        <taxon>Bacillati</taxon>
        <taxon>Bacillota</taxon>
        <taxon>Bacilli</taxon>
        <taxon>Bacillales</taxon>
        <taxon>Bacillaceae</taxon>
        <taxon>Alkalihalobacillus</taxon>
    </lineage>
</organism>
<accession>A0A094XC30</accession>
<dbReference type="SUPFAM" id="SSF53807">
    <property type="entry name" value="Helical backbone' metal receptor"/>
    <property type="match status" value="1"/>
</dbReference>
<comment type="similarity">
    <text evidence="2">Belongs to the bacterial solute-binding protein 8 family.</text>
</comment>
<evidence type="ECO:0000256" key="5">
    <source>
        <dbReference type="SAM" id="MobiDB-lite"/>
    </source>
</evidence>
<reference evidence="9 11" key="2">
    <citation type="submission" date="2014-01" db="EMBL/GenBank/DDBJ databases">
        <title>Draft genome sequencing of Bacillus alcalophilus CGMCC 1.3604.</title>
        <authorList>
            <person name="Yang J."/>
            <person name="Diao L."/>
            <person name="Yang S."/>
        </authorList>
    </citation>
    <scope>NUCLEOTIDE SEQUENCE [LARGE SCALE GENOMIC DNA]</scope>
    <source>
        <strain evidence="9 11">CGMCC 1.3604</strain>
    </source>
</reference>
<dbReference type="EMBL" id="ALPT02000065">
    <property type="protein sequence ID" value="KGA96345.1"/>
    <property type="molecule type" value="Genomic_DNA"/>
</dbReference>
<dbReference type="CDD" id="cd01138">
    <property type="entry name" value="FeuA"/>
    <property type="match status" value="1"/>
</dbReference>
<dbReference type="PANTHER" id="PTHR30532">
    <property type="entry name" value="IRON III DICITRATE-BINDING PERIPLASMIC PROTEIN"/>
    <property type="match status" value="1"/>
</dbReference>
<evidence type="ECO:0000256" key="4">
    <source>
        <dbReference type="ARBA" id="ARBA00022729"/>
    </source>
</evidence>
<keyword evidence="3" id="KW-0813">Transport</keyword>
<evidence type="ECO:0000259" key="7">
    <source>
        <dbReference type="PROSITE" id="PS50983"/>
    </source>
</evidence>
<dbReference type="PROSITE" id="PS51257">
    <property type="entry name" value="PROKAR_LIPOPROTEIN"/>
    <property type="match status" value="1"/>
</dbReference>
<evidence type="ECO:0000256" key="6">
    <source>
        <dbReference type="SAM" id="SignalP"/>
    </source>
</evidence>
<proteinExistence type="inferred from homology"/>
<dbReference type="InterPro" id="IPR002491">
    <property type="entry name" value="ABC_transptr_periplasmic_BD"/>
</dbReference>
<reference evidence="8 10" key="1">
    <citation type="journal article" date="2014" name="Genome Announc.">
        <title>Draft Genome Sequence of Bacillus alcalophilus AV1934, a Classic Alkaliphile Isolated from Human Feces in 1934.</title>
        <authorList>
            <person name="Attie O."/>
            <person name="Jayaprakash A."/>
            <person name="Shah H."/>
            <person name="Paulsen I.T."/>
            <person name="Morino M."/>
            <person name="Takahashi Y."/>
            <person name="Narumi I."/>
            <person name="Sachidanandam R."/>
            <person name="Satoh K."/>
            <person name="Ito M."/>
            <person name="Krulwich T.A."/>
        </authorList>
    </citation>
    <scope>NUCLEOTIDE SEQUENCE [LARGE SCALE GENOMIC DNA]</scope>
    <source>
        <strain evidence="8 10">AV1934</strain>
    </source>
</reference>
<dbReference type="eggNOG" id="COG0614">
    <property type="taxonomic scope" value="Bacteria"/>
</dbReference>
<dbReference type="AlphaFoldDB" id="A0A094XC30"/>
<dbReference type="Proteomes" id="UP000297014">
    <property type="component" value="Unassembled WGS sequence"/>
</dbReference>
<evidence type="ECO:0000256" key="3">
    <source>
        <dbReference type="ARBA" id="ARBA00022448"/>
    </source>
</evidence>
<feature type="domain" description="Fe/B12 periplasmic-binding" evidence="7">
    <location>
        <begin position="63"/>
        <end position="313"/>
    </location>
</feature>
<dbReference type="InterPro" id="IPR051313">
    <property type="entry name" value="Bact_iron-sidero_bind"/>
</dbReference>
<protein>
    <submittedName>
        <fullName evidence="8">ABC transporter substrate-binding protein</fullName>
    </submittedName>
</protein>
<feature type="signal peptide" evidence="6">
    <location>
        <begin position="1"/>
        <end position="22"/>
    </location>
</feature>
<dbReference type="GO" id="GO:1901678">
    <property type="term" value="P:iron coordination entity transport"/>
    <property type="evidence" value="ECO:0007669"/>
    <property type="project" value="UniProtKB-ARBA"/>
</dbReference>
<evidence type="ECO:0000256" key="1">
    <source>
        <dbReference type="ARBA" id="ARBA00004193"/>
    </source>
</evidence>
<dbReference type="GO" id="GO:0005886">
    <property type="term" value="C:plasma membrane"/>
    <property type="evidence" value="ECO:0007669"/>
    <property type="project" value="UniProtKB-SubCell"/>
</dbReference>
<dbReference type="STRING" id="1218173.BALCAV_0216660"/>
<keyword evidence="10" id="KW-1185">Reference proteome</keyword>
<dbReference type="Pfam" id="PF01497">
    <property type="entry name" value="Peripla_BP_2"/>
    <property type="match status" value="1"/>
</dbReference>
<evidence type="ECO:0000256" key="2">
    <source>
        <dbReference type="ARBA" id="ARBA00008814"/>
    </source>
</evidence>
<evidence type="ECO:0000313" key="10">
    <source>
        <dbReference type="Proteomes" id="UP000002754"/>
    </source>
</evidence>
<dbReference type="PROSITE" id="PS50983">
    <property type="entry name" value="FE_B12_PBP"/>
    <property type="match status" value="1"/>
</dbReference>
<dbReference type="GO" id="GO:0030288">
    <property type="term" value="C:outer membrane-bounded periplasmic space"/>
    <property type="evidence" value="ECO:0007669"/>
    <property type="project" value="TreeGrafter"/>
</dbReference>
<gene>
    <name evidence="9" type="ORF">AJ85_12260</name>
    <name evidence="8" type="ORF">BALCAV_0216660</name>
</gene>
<comment type="caution">
    <text evidence="8">The sequence shown here is derived from an EMBL/GenBank/DDBJ whole genome shotgun (WGS) entry which is preliminary data.</text>
</comment>
<name>A0A094XC30_ALKAL</name>
<comment type="subcellular location">
    <subcellularLocation>
        <location evidence="1">Cell membrane</location>
        <topology evidence="1">Lipid-anchor</topology>
    </subcellularLocation>
</comment>
<dbReference type="EMBL" id="JALP01000168">
    <property type="protein sequence ID" value="THG90167.1"/>
    <property type="molecule type" value="Genomic_DNA"/>
</dbReference>
<feature type="chain" id="PRO_5038290322" evidence="6">
    <location>
        <begin position="23"/>
        <end position="313"/>
    </location>
</feature>
<evidence type="ECO:0000313" key="11">
    <source>
        <dbReference type="Proteomes" id="UP000297014"/>
    </source>
</evidence>
<dbReference type="RefSeq" id="WP_003321929.1">
    <property type="nucleotide sequence ID" value="NZ_ALPT02000065.1"/>
</dbReference>
<evidence type="ECO:0000313" key="8">
    <source>
        <dbReference type="EMBL" id="KGA96345.1"/>
    </source>
</evidence>
<feature type="region of interest" description="Disordered" evidence="5">
    <location>
        <begin position="26"/>
        <end position="54"/>
    </location>
</feature>
<dbReference type="PANTHER" id="PTHR30532:SF26">
    <property type="entry name" value="IRON(3+)-HYDROXAMATE-BINDING PROTEIN FHUD"/>
    <property type="match status" value="1"/>
</dbReference>